<evidence type="ECO:0000313" key="1">
    <source>
        <dbReference type="EMBL" id="KKM63371.1"/>
    </source>
</evidence>
<proteinExistence type="predicted"/>
<evidence type="ECO:0008006" key="2">
    <source>
        <dbReference type="Google" id="ProtNLM"/>
    </source>
</evidence>
<accession>A0A0F9JLV3</accession>
<dbReference type="AlphaFoldDB" id="A0A0F9JLV3"/>
<dbReference type="EMBL" id="LAZR01011110">
    <property type="protein sequence ID" value="KKM63371.1"/>
    <property type="molecule type" value="Genomic_DNA"/>
</dbReference>
<sequence length="80" mass="9198">MVTGKRPFLLLVNEITYNDRQRLRELLTSIGVTLRRTSTPMTGPVEVMVEALEADLRRIEDVFRQVGTPIIEIQDIEVED</sequence>
<protein>
    <recommendedName>
        <fullName evidence="2">ACT domain-containing protein</fullName>
    </recommendedName>
</protein>
<gene>
    <name evidence="1" type="ORF">LCGC14_1512090</name>
</gene>
<organism evidence="1">
    <name type="scientific">marine sediment metagenome</name>
    <dbReference type="NCBI Taxonomy" id="412755"/>
    <lineage>
        <taxon>unclassified sequences</taxon>
        <taxon>metagenomes</taxon>
        <taxon>ecological metagenomes</taxon>
    </lineage>
</organism>
<comment type="caution">
    <text evidence="1">The sequence shown here is derived from an EMBL/GenBank/DDBJ whole genome shotgun (WGS) entry which is preliminary data.</text>
</comment>
<name>A0A0F9JLV3_9ZZZZ</name>
<reference evidence="1" key="1">
    <citation type="journal article" date="2015" name="Nature">
        <title>Complex archaea that bridge the gap between prokaryotes and eukaryotes.</title>
        <authorList>
            <person name="Spang A."/>
            <person name="Saw J.H."/>
            <person name="Jorgensen S.L."/>
            <person name="Zaremba-Niedzwiedzka K."/>
            <person name="Martijn J."/>
            <person name="Lind A.E."/>
            <person name="van Eijk R."/>
            <person name="Schleper C."/>
            <person name="Guy L."/>
            <person name="Ettema T.J."/>
        </authorList>
    </citation>
    <scope>NUCLEOTIDE SEQUENCE</scope>
</reference>